<comment type="caution">
    <text evidence="1">The sequence shown here is derived from an EMBL/GenBank/DDBJ whole genome shotgun (WGS) entry which is preliminary data.</text>
</comment>
<dbReference type="EMBL" id="JAGSOH010000079">
    <property type="protein sequence ID" value="MBR7829246.1"/>
    <property type="molecule type" value="Genomic_DNA"/>
</dbReference>
<reference evidence="1" key="1">
    <citation type="submission" date="2021-04" db="EMBL/GenBank/DDBJ databases">
        <title>Genome based classification of Actinospica acidithermotolerans sp. nov., an actinobacterium isolated from an Indonesian hot spring.</title>
        <authorList>
            <person name="Kusuma A.B."/>
            <person name="Putra K.E."/>
            <person name="Nafisah S."/>
            <person name="Loh J."/>
            <person name="Nouioui I."/>
            <person name="Goodfellow M."/>
        </authorList>
    </citation>
    <scope>NUCLEOTIDE SEQUENCE</scope>
    <source>
        <strain evidence="1">MGRD01-02</strain>
    </source>
</reference>
<dbReference type="Pfam" id="PF19692">
    <property type="entry name" value="DUF6193"/>
    <property type="match status" value="1"/>
</dbReference>
<dbReference type="InterPro" id="IPR045682">
    <property type="entry name" value="DUF6193"/>
</dbReference>
<accession>A0A941ED03</accession>
<dbReference type="RefSeq" id="WP_212520381.1">
    <property type="nucleotide sequence ID" value="NZ_JAGSOH010000079.1"/>
</dbReference>
<organism evidence="1 2">
    <name type="scientific">Actinospica acidithermotolerans</name>
    <dbReference type="NCBI Taxonomy" id="2828514"/>
    <lineage>
        <taxon>Bacteria</taxon>
        <taxon>Bacillati</taxon>
        <taxon>Actinomycetota</taxon>
        <taxon>Actinomycetes</taxon>
        <taxon>Catenulisporales</taxon>
        <taxon>Actinospicaceae</taxon>
        <taxon>Actinospica</taxon>
    </lineage>
</organism>
<gene>
    <name evidence="1" type="ORF">KDK95_23260</name>
</gene>
<proteinExistence type="predicted"/>
<name>A0A941ED03_9ACTN</name>
<protein>
    <submittedName>
        <fullName evidence="1">Uncharacterized protein</fullName>
    </submittedName>
</protein>
<dbReference type="AlphaFoldDB" id="A0A941ED03"/>
<sequence>MRSTTPEDGWANLKHPELYADLQAAGSLAAALEQTAAELQLDVGEIRPGSWGRLLSAHIGAAPELHRRPLEITSAANTRSFAFSGWSRGARLIDGWTADLRELARSAALWRSGATLTDIQRACPWTRASDLALAHERGPADAVTVMWELVRAQMHEPIDDQPFELGIRAADAAYAEPRLRELFPYTSHWVLCFSRCTGSPHTFDVPCIGYLLPEWRYQVRWPGWEDIDRLVLGEADTAEEAVALVVANLPEGCSAAVAGTRDDL</sequence>
<evidence type="ECO:0000313" key="1">
    <source>
        <dbReference type="EMBL" id="MBR7829246.1"/>
    </source>
</evidence>
<dbReference type="Proteomes" id="UP000676325">
    <property type="component" value="Unassembled WGS sequence"/>
</dbReference>
<evidence type="ECO:0000313" key="2">
    <source>
        <dbReference type="Proteomes" id="UP000676325"/>
    </source>
</evidence>
<keyword evidence="2" id="KW-1185">Reference proteome</keyword>